<gene>
    <name evidence="2" type="ORF">TW72_17280</name>
</gene>
<proteinExistence type="predicted"/>
<reference evidence="2 3" key="1">
    <citation type="journal article" date="2015" name="BMC Genomics">
        <title>Genome mining reveals unlocked bioactive potential of marine Gram-negative bacteria.</title>
        <authorList>
            <person name="Machado H."/>
            <person name="Sonnenschein E.C."/>
            <person name="Melchiorsen J."/>
            <person name="Gram L."/>
        </authorList>
    </citation>
    <scope>NUCLEOTIDE SEQUENCE [LARGE SCALE GENOMIC DNA]</scope>
    <source>
        <strain evidence="2 3">S3137</strain>
    </source>
</reference>
<evidence type="ECO:0000259" key="1">
    <source>
        <dbReference type="Pfam" id="PF10592"/>
    </source>
</evidence>
<protein>
    <recommendedName>
        <fullName evidence="1">Abortive phage infection protein C-terminal domain-containing protein</fullName>
    </recommendedName>
</protein>
<feature type="domain" description="Abortive phage infection protein C-terminal" evidence="1">
    <location>
        <begin position="225"/>
        <end position="483"/>
    </location>
</feature>
<dbReference type="AlphaFoldDB" id="A0A0F4PMX1"/>
<sequence length="576" mass="66801">MEKINQARGRALIHLYLKVTFGILDFKSREKLITDKGYDAGIDAYYIDTESKNIYFIQSKFRTNKDNFESKEISPDELLKMDIDRIVDGETHDEDGNEYNGKIKQLLRELSQVDDIGRYNYKVIILANLKSLKPSQIRRLTNGFPAYIFDNEKVYKDLLFPVITGTYYNNNLLSISLNLTNKNSSSARISYNVETEFKDCDITVVFVPTEEIGRVLYTYKNSILKYNPRCFLEMKAKSVNKEIHNTITQKSTNEFALFNNGITMLSDETSVNERIGQKDKAQIVISNPQIINGGQTAFTLSRIYEEIQKGAENGDIFENKEVLLKIITFGEHSANSETKKRSLIESISKATNRQNEVSDADRRSNDKIQIDLQELLFHKFGYYYERKKGEFADGIKDKYISRNQIIDRELLLRLAICCDMHPAVARRSSGKFLFQESNFTKYLNDSERVTEYFYAFNIYQSINNLEKSLREDVNDRFGTSAYGQAIRYGRFAVTAVCVKTLYKGPESLNEIDQHLKSVIGRWIEFENSAQENAKNSSYFRTYKDEDTGVLKQDLNYEGYYKGRTIQDDLKKYFEIK</sequence>
<dbReference type="Proteomes" id="UP000033664">
    <property type="component" value="Unassembled WGS sequence"/>
</dbReference>
<dbReference type="EMBL" id="JXXZ01000018">
    <property type="protein sequence ID" value="KJY96320.1"/>
    <property type="molecule type" value="Genomic_DNA"/>
</dbReference>
<comment type="caution">
    <text evidence="2">The sequence shown here is derived from an EMBL/GenBank/DDBJ whole genome shotgun (WGS) entry which is preliminary data.</text>
</comment>
<keyword evidence="3" id="KW-1185">Reference proteome</keyword>
<dbReference type="InterPro" id="IPR018891">
    <property type="entry name" value="AIPR_C"/>
</dbReference>
<evidence type="ECO:0000313" key="3">
    <source>
        <dbReference type="Proteomes" id="UP000033664"/>
    </source>
</evidence>
<name>A0A0F4PMX1_9GAMM</name>
<evidence type="ECO:0000313" key="2">
    <source>
        <dbReference type="EMBL" id="KJY96320.1"/>
    </source>
</evidence>
<dbReference type="Pfam" id="PF10592">
    <property type="entry name" value="AIPR"/>
    <property type="match status" value="1"/>
</dbReference>
<organism evidence="2 3">
    <name type="scientific">Pseudoalteromonas ruthenica</name>
    <dbReference type="NCBI Taxonomy" id="151081"/>
    <lineage>
        <taxon>Bacteria</taxon>
        <taxon>Pseudomonadati</taxon>
        <taxon>Pseudomonadota</taxon>
        <taxon>Gammaproteobacteria</taxon>
        <taxon>Alteromonadales</taxon>
        <taxon>Pseudoalteromonadaceae</taxon>
        <taxon>Pseudoalteromonas</taxon>
    </lineage>
</organism>
<accession>A0A0F4PMX1</accession>
<dbReference type="PATRIC" id="fig|151081.8.peg.2415"/>